<evidence type="ECO:0000313" key="1">
    <source>
        <dbReference type="EMBL" id="EEQ09667.1"/>
    </source>
</evidence>
<dbReference type="EMBL" id="AALD02000032">
    <property type="protein sequence ID" value="EEQ09667.1"/>
    <property type="molecule type" value="Genomic_DNA"/>
</dbReference>
<accession>A0ABP2EB60</accession>
<dbReference type="Proteomes" id="UP000003027">
    <property type="component" value="Unassembled WGS sequence"/>
</dbReference>
<organism evidence="1 2">
    <name type="scientific">Yersinia mollaretii (strain ATCC 43969 / DSM 18520 / CIP 103324 / CNY 7263 / WAIP 204)</name>
    <dbReference type="NCBI Taxonomy" id="349967"/>
    <lineage>
        <taxon>Bacteria</taxon>
        <taxon>Pseudomonadati</taxon>
        <taxon>Pseudomonadota</taxon>
        <taxon>Gammaproteobacteria</taxon>
        <taxon>Enterobacterales</taxon>
        <taxon>Yersiniaceae</taxon>
        <taxon>Yersinia</taxon>
    </lineage>
</organism>
<sequence length="42" mass="4863">MIRRLWYNSISNPVNNRWLLYQRLLVINRVVSGGTGLDSDTA</sequence>
<gene>
    <name evidence="1" type="ORF">ymoll0001_38360</name>
</gene>
<reference evidence="1" key="1">
    <citation type="submission" date="2008-12" db="EMBL/GenBank/DDBJ databases">
        <title>Annotation of the Yersinia mollaretii ATCC 43969 genome.</title>
        <authorList>
            <person name="Read T.D."/>
            <person name="Akmal A."/>
            <person name="Bishop-Lilly K."/>
            <person name="Chen P.E."/>
            <person name="Cook C."/>
            <person name="Kiley M.P."/>
            <person name="Lentz S."/>
            <person name="Mateczun A."/>
            <person name="Nagarajan N."/>
            <person name="Nolan N."/>
            <person name="Osborne B.I."/>
            <person name="Pop M."/>
            <person name="Sozhamannan S."/>
            <person name="Stewart A.C."/>
            <person name="Sulakvelidze A."/>
            <person name="Thomason B."/>
            <person name="Willner K."/>
            <person name="Zwick M.E."/>
        </authorList>
    </citation>
    <scope>NUCLEOTIDE SEQUENCE [LARGE SCALE GENOMIC DNA]</scope>
    <source>
        <strain evidence="1">ATCC 43969</strain>
    </source>
</reference>
<protein>
    <submittedName>
        <fullName evidence="1">Uncharacterized protein</fullName>
    </submittedName>
</protein>
<evidence type="ECO:0000313" key="2">
    <source>
        <dbReference type="Proteomes" id="UP000003027"/>
    </source>
</evidence>
<keyword evidence="2" id="KW-1185">Reference proteome</keyword>
<name>A0ABP2EB60_YERMW</name>
<comment type="caution">
    <text evidence="1">The sequence shown here is derived from an EMBL/GenBank/DDBJ whole genome shotgun (WGS) entry which is preliminary data.</text>
</comment>
<proteinExistence type="predicted"/>